<dbReference type="PANTHER" id="PTHR43537">
    <property type="entry name" value="TRANSCRIPTIONAL REGULATOR, GNTR FAMILY"/>
    <property type="match status" value="1"/>
</dbReference>
<evidence type="ECO:0000256" key="1">
    <source>
        <dbReference type="ARBA" id="ARBA00023015"/>
    </source>
</evidence>
<dbReference type="PRINTS" id="PR00035">
    <property type="entry name" value="HTHGNTR"/>
</dbReference>
<organism evidence="5 6">
    <name type="scientific">Citrifermentans bremense</name>
    <dbReference type="NCBI Taxonomy" id="60035"/>
    <lineage>
        <taxon>Bacteria</taxon>
        <taxon>Pseudomonadati</taxon>
        <taxon>Thermodesulfobacteriota</taxon>
        <taxon>Desulfuromonadia</taxon>
        <taxon>Geobacterales</taxon>
        <taxon>Geobacteraceae</taxon>
        <taxon>Citrifermentans</taxon>
    </lineage>
</organism>
<keyword evidence="3" id="KW-0804">Transcription</keyword>
<sequence>MRKTYQMVEKALVARLLKGDPKPGSTLESERDLAQRFSVSRATVREALQKLQNSGWISVQQRHCTVVNDFWSQGDLELISSITRNSEDFPPELASHLLELRVQFAPDYARRAVENNAAALAEILARADKVRNCAGALVKYDWELHIAMAVMSGNRIYPLILNSFSSVYSKLRAALFTREEYRQQARKYYREMLQAASTGNAILAESITRAAMKLRLDSFQLQSGGMQGVPAPA</sequence>
<dbReference type="SUPFAM" id="SSF48008">
    <property type="entry name" value="GntR ligand-binding domain-like"/>
    <property type="match status" value="1"/>
</dbReference>
<dbReference type="InterPro" id="IPR000524">
    <property type="entry name" value="Tscrpt_reg_HTH_GntR"/>
</dbReference>
<dbReference type="PROSITE" id="PS50949">
    <property type="entry name" value="HTH_GNTR"/>
    <property type="match status" value="1"/>
</dbReference>
<dbReference type="InterPro" id="IPR011711">
    <property type="entry name" value="GntR_C"/>
</dbReference>
<keyword evidence="1" id="KW-0805">Transcription regulation</keyword>
<gene>
    <name evidence="5" type="ORF">GEOBRER4_n2036</name>
</gene>
<keyword evidence="2" id="KW-0238">DNA-binding</keyword>
<dbReference type="RefSeq" id="WP_085812752.1">
    <property type="nucleotide sequence ID" value="NZ_AP023213.1"/>
</dbReference>
<dbReference type="KEGG" id="gbn:GEOBRER4_19590"/>
<evidence type="ECO:0000313" key="6">
    <source>
        <dbReference type="Proteomes" id="UP000515472"/>
    </source>
</evidence>
<dbReference type="SMART" id="SM00345">
    <property type="entry name" value="HTH_GNTR"/>
    <property type="match status" value="1"/>
</dbReference>
<dbReference type="PANTHER" id="PTHR43537:SF52">
    <property type="entry name" value="FATTY ACID METABOLISM REGULATOR PROTEIN"/>
    <property type="match status" value="1"/>
</dbReference>
<dbReference type="CDD" id="cd07377">
    <property type="entry name" value="WHTH_GntR"/>
    <property type="match status" value="1"/>
</dbReference>
<dbReference type="AlphaFoldDB" id="A0A6S6M0Y5"/>
<evidence type="ECO:0000256" key="2">
    <source>
        <dbReference type="ARBA" id="ARBA00023125"/>
    </source>
</evidence>
<dbReference type="SUPFAM" id="SSF46785">
    <property type="entry name" value="Winged helix' DNA-binding domain"/>
    <property type="match status" value="1"/>
</dbReference>
<evidence type="ECO:0000313" key="5">
    <source>
        <dbReference type="EMBL" id="BCG47209.1"/>
    </source>
</evidence>
<dbReference type="InterPro" id="IPR036388">
    <property type="entry name" value="WH-like_DNA-bd_sf"/>
</dbReference>
<dbReference type="InterPro" id="IPR008920">
    <property type="entry name" value="TF_FadR/GntR_C"/>
</dbReference>
<dbReference type="Pfam" id="PF00392">
    <property type="entry name" value="GntR"/>
    <property type="match status" value="1"/>
</dbReference>
<name>A0A6S6M0Y5_9BACT</name>
<dbReference type="Gene3D" id="1.10.10.10">
    <property type="entry name" value="Winged helix-like DNA-binding domain superfamily/Winged helix DNA-binding domain"/>
    <property type="match status" value="1"/>
</dbReference>
<dbReference type="GO" id="GO:0003677">
    <property type="term" value="F:DNA binding"/>
    <property type="evidence" value="ECO:0007669"/>
    <property type="project" value="UniProtKB-KW"/>
</dbReference>
<evidence type="ECO:0000256" key="3">
    <source>
        <dbReference type="ARBA" id="ARBA00023163"/>
    </source>
</evidence>
<accession>A0A6S6M0Y5</accession>
<dbReference type="Gene3D" id="1.20.120.530">
    <property type="entry name" value="GntR ligand-binding domain-like"/>
    <property type="match status" value="1"/>
</dbReference>
<dbReference type="InterPro" id="IPR036390">
    <property type="entry name" value="WH_DNA-bd_sf"/>
</dbReference>
<dbReference type="GO" id="GO:0019217">
    <property type="term" value="P:regulation of fatty acid metabolic process"/>
    <property type="evidence" value="ECO:0007669"/>
    <property type="project" value="InterPro"/>
</dbReference>
<dbReference type="GO" id="GO:0000062">
    <property type="term" value="F:fatty-acyl-CoA binding"/>
    <property type="evidence" value="ECO:0007669"/>
    <property type="project" value="InterPro"/>
</dbReference>
<dbReference type="InterPro" id="IPR028374">
    <property type="entry name" value="FadR_C"/>
</dbReference>
<dbReference type="EMBL" id="AP023213">
    <property type="protein sequence ID" value="BCG47209.1"/>
    <property type="molecule type" value="Genomic_DNA"/>
</dbReference>
<evidence type="ECO:0000259" key="4">
    <source>
        <dbReference type="PROSITE" id="PS50949"/>
    </source>
</evidence>
<protein>
    <submittedName>
        <fullName evidence="5">Regulatory protein GntR HTH</fullName>
    </submittedName>
</protein>
<dbReference type="SMART" id="SM00895">
    <property type="entry name" value="FCD"/>
    <property type="match status" value="1"/>
</dbReference>
<keyword evidence="6" id="KW-1185">Reference proteome</keyword>
<reference evidence="5 6" key="1">
    <citation type="submission" date="2020-06" db="EMBL/GenBank/DDBJ databases">
        <title>Interaction of electrochemicaly active bacteria, Geobacter bremensis R4 on different carbon anode.</title>
        <authorList>
            <person name="Meng L."/>
            <person name="Yoshida N."/>
        </authorList>
    </citation>
    <scope>NUCLEOTIDE SEQUENCE [LARGE SCALE GENOMIC DNA]</scope>
    <source>
        <strain evidence="5 6">R4</strain>
    </source>
</reference>
<proteinExistence type="predicted"/>
<dbReference type="GO" id="GO:0003700">
    <property type="term" value="F:DNA-binding transcription factor activity"/>
    <property type="evidence" value="ECO:0007669"/>
    <property type="project" value="InterPro"/>
</dbReference>
<feature type="domain" description="HTH gntR-type" evidence="4">
    <location>
        <begin position="2"/>
        <end position="70"/>
    </location>
</feature>
<dbReference type="Pfam" id="PF07840">
    <property type="entry name" value="FadR_C"/>
    <property type="match status" value="1"/>
</dbReference>
<dbReference type="Proteomes" id="UP000515472">
    <property type="component" value="Chromosome"/>
</dbReference>